<dbReference type="Pfam" id="PF20126">
    <property type="entry name" value="TumE"/>
    <property type="match status" value="1"/>
</dbReference>
<evidence type="ECO:0000256" key="1">
    <source>
        <dbReference type="SAM" id="MobiDB-lite"/>
    </source>
</evidence>
<evidence type="ECO:0000313" key="2">
    <source>
        <dbReference type="EMBL" id="PCR92680.1"/>
    </source>
</evidence>
<keyword evidence="3" id="KW-1185">Reference proteome</keyword>
<dbReference type="AlphaFoldDB" id="A0A2A5R0Q9"/>
<reference evidence="2 3" key="1">
    <citation type="submission" date="2017-09" db="EMBL/GenBank/DDBJ databases">
        <title>Genome sequences of Natrinema ejinorence JCM 13890T.</title>
        <authorList>
            <person name="Roh S.W."/>
            <person name="Kim Y.B."/>
            <person name="Kim J.Y."/>
        </authorList>
    </citation>
    <scope>NUCLEOTIDE SEQUENCE [LARGE SCALE GENOMIC DNA]</scope>
    <source>
        <strain evidence="2 3">JCM 13890</strain>
    </source>
</reference>
<feature type="region of interest" description="Disordered" evidence="1">
    <location>
        <begin position="98"/>
        <end position="125"/>
    </location>
</feature>
<comment type="caution">
    <text evidence="2">The sequence shown here is derived from an EMBL/GenBank/DDBJ whole genome shotgun (WGS) entry which is preliminary data.</text>
</comment>
<organism evidence="2 3">
    <name type="scientific">Natrinema ejinorense</name>
    <dbReference type="NCBI Taxonomy" id="373386"/>
    <lineage>
        <taxon>Archaea</taxon>
        <taxon>Methanobacteriati</taxon>
        <taxon>Methanobacteriota</taxon>
        <taxon>Stenosarchaea group</taxon>
        <taxon>Halobacteria</taxon>
        <taxon>Halobacteriales</taxon>
        <taxon>Natrialbaceae</taxon>
        <taxon>Natrinema</taxon>
    </lineage>
</organism>
<dbReference type="EMBL" id="NXNI01000001">
    <property type="protein sequence ID" value="PCR92680.1"/>
    <property type="molecule type" value="Genomic_DNA"/>
</dbReference>
<sequence>MNRDRSRRGTEREGPSGPLDVPTLEVLARRATTRSLVSNWEFRPDSISPRVLELRLDEKRYPASVNGSRLDVRWFVGGDYTIHYLEASDDRTWQCRWDRHPKPTAPRKHFHPPPNASSSVDPSSLESDHHLGVLFDVLEYVETRIRERHE</sequence>
<accession>A0A2A5R0Q9</accession>
<protein>
    <submittedName>
        <fullName evidence="2">Uncharacterized protein</fullName>
    </submittedName>
</protein>
<name>A0A2A5R0Q9_9EURY</name>
<feature type="region of interest" description="Disordered" evidence="1">
    <location>
        <begin position="1"/>
        <end position="21"/>
    </location>
</feature>
<dbReference type="Proteomes" id="UP000219689">
    <property type="component" value="Unassembled WGS sequence"/>
</dbReference>
<proteinExistence type="predicted"/>
<dbReference type="OrthoDB" id="202777at2157"/>
<dbReference type="InterPro" id="IPR045397">
    <property type="entry name" value="TumE-like"/>
</dbReference>
<feature type="compositionally biased region" description="Basic and acidic residues" evidence="1">
    <location>
        <begin position="1"/>
        <end position="14"/>
    </location>
</feature>
<gene>
    <name evidence="2" type="ORF">CP557_08950</name>
</gene>
<evidence type="ECO:0000313" key="3">
    <source>
        <dbReference type="Proteomes" id="UP000219689"/>
    </source>
</evidence>